<dbReference type="GO" id="GO:0004519">
    <property type="term" value="F:endonuclease activity"/>
    <property type="evidence" value="ECO:0007669"/>
    <property type="project" value="InterPro"/>
</dbReference>
<sequence length="502" mass="55418">MRWIERHCRVPTGPKENVGKHLKLAPFQRKWLLDIFDNPYGTRHGYLSVGRKSGKTLLAACVVALYLAGPEASRNAQIVSGANSRDQAGHIYKALSQMVALSPQLKKRIRCTEHSKIAKCSATGCVYMPLAADGRTAMGLSPVLVILDEIGQIAEADSAFVDSLTTSQLAFGAEALLLAVSTQAPLDSSLWSLWLDDAATNADPTVVSHLYAAPEDAELDDESALIAANPGIGYYTDLETLMKSAKAAKRGLNSNGFRNLHMNLRVDTSDPWMSVSVWNETFGELVDWDDCQYVTGGLDLSESIDLTAFVLSGVRPDGHWQVQSFAWKPAETLQAHADRDKRPYAEWVRDGKLRTTPGRTIDSDQVAKEVHEICRMANVKRAYYDPAYYGRFKRAWDELPDSYVDWEPLKQTIVHLTEPTKALRDSLVAGTCVHSPEDLVLTMCVLNAKAYEDINLNTRLIKKKAMGRIDAAAAAVNAVSGLVNFVPNRLYQIFAVDSNFKL</sequence>
<dbReference type="Proteomes" id="UP000195221">
    <property type="component" value="Unassembled WGS sequence"/>
</dbReference>
<reference evidence="3 4" key="1">
    <citation type="submission" date="2017-03" db="EMBL/GenBank/DDBJ databases">
        <title>Genome analysis of strain PAMC 26577.</title>
        <authorList>
            <person name="Oh H.-M."/>
            <person name="Yang J.-A."/>
        </authorList>
    </citation>
    <scope>NUCLEOTIDE SEQUENCE [LARGE SCALE GENOMIC DNA]</scope>
    <source>
        <strain evidence="3 4">PAMC 26577</strain>
    </source>
</reference>
<evidence type="ECO:0000259" key="2">
    <source>
        <dbReference type="Pfam" id="PF20441"/>
    </source>
</evidence>
<dbReference type="Pfam" id="PF03354">
    <property type="entry name" value="TerL_ATPase"/>
    <property type="match status" value="1"/>
</dbReference>
<name>A0A242MDM2_CABSO</name>
<dbReference type="InterPro" id="IPR005021">
    <property type="entry name" value="Terminase_largesu-like"/>
</dbReference>
<gene>
    <name evidence="3" type="ORF">PAMC26577_30615</name>
</gene>
<dbReference type="Gene3D" id="3.40.50.300">
    <property type="entry name" value="P-loop containing nucleotide triphosphate hydrolases"/>
    <property type="match status" value="1"/>
</dbReference>
<protein>
    <submittedName>
        <fullName evidence="3">Phage terminase, large subunit</fullName>
    </submittedName>
</protein>
<evidence type="ECO:0000313" key="4">
    <source>
        <dbReference type="Proteomes" id="UP000195221"/>
    </source>
</evidence>
<evidence type="ECO:0000259" key="1">
    <source>
        <dbReference type="Pfam" id="PF03354"/>
    </source>
</evidence>
<dbReference type="Pfam" id="PF20441">
    <property type="entry name" value="TerL_nuclease"/>
    <property type="match status" value="1"/>
</dbReference>
<dbReference type="EMBL" id="NBTZ01000115">
    <property type="protein sequence ID" value="OTP69394.1"/>
    <property type="molecule type" value="Genomic_DNA"/>
</dbReference>
<accession>A0A242MDM2</accession>
<evidence type="ECO:0000313" key="3">
    <source>
        <dbReference type="EMBL" id="OTP69394.1"/>
    </source>
</evidence>
<dbReference type="PANTHER" id="PTHR41287">
    <property type="match status" value="1"/>
</dbReference>
<dbReference type="InterPro" id="IPR046461">
    <property type="entry name" value="TerL_ATPase"/>
</dbReference>
<feature type="domain" description="Terminase large subunit-like ATPase" evidence="1">
    <location>
        <begin position="39"/>
        <end position="166"/>
    </location>
</feature>
<dbReference type="InterPro" id="IPR027417">
    <property type="entry name" value="P-loop_NTPase"/>
</dbReference>
<dbReference type="PANTHER" id="PTHR41287:SF1">
    <property type="entry name" value="PROTEIN YMFN"/>
    <property type="match status" value="1"/>
</dbReference>
<feature type="domain" description="Terminase large subunit-like endonuclease" evidence="2">
    <location>
        <begin position="209"/>
        <end position="480"/>
    </location>
</feature>
<organism evidence="3 4">
    <name type="scientific">Caballeronia sordidicola</name>
    <name type="common">Burkholderia sordidicola</name>
    <dbReference type="NCBI Taxonomy" id="196367"/>
    <lineage>
        <taxon>Bacteria</taxon>
        <taxon>Pseudomonadati</taxon>
        <taxon>Pseudomonadota</taxon>
        <taxon>Betaproteobacteria</taxon>
        <taxon>Burkholderiales</taxon>
        <taxon>Burkholderiaceae</taxon>
        <taxon>Caballeronia</taxon>
    </lineage>
</organism>
<proteinExistence type="predicted"/>
<dbReference type="AlphaFoldDB" id="A0A242MDM2"/>
<dbReference type="InterPro" id="IPR046462">
    <property type="entry name" value="TerL_nuclease"/>
</dbReference>
<comment type="caution">
    <text evidence="3">The sequence shown here is derived from an EMBL/GenBank/DDBJ whole genome shotgun (WGS) entry which is preliminary data.</text>
</comment>